<feature type="transmembrane region" description="Helical" evidence="1">
    <location>
        <begin position="51"/>
        <end position="70"/>
    </location>
</feature>
<evidence type="ECO:0000313" key="2">
    <source>
        <dbReference type="EMBL" id="GAA0499380.1"/>
    </source>
</evidence>
<gene>
    <name evidence="2" type="ORF">GCM10009097_14740</name>
</gene>
<keyword evidence="1" id="KW-1133">Transmembrane helix</keyword>
<reference evidence="3" key="1">
    <citation type="journal article" date="2019" name="Int. J. Syst. Evol. Microbiol.">
        <title>The Global Catalogue of Microorganisms (GCM) 10K type strain sequencing project: providing services to taxonomists for standard genome sequencing and annotation.</title>
        <authorList>
            <consortium name="The Broad Institute Genomics Platform"/>
            <consortium name="The Broad Institute Genome Sequencing Center for Infectious Disease"/>
            <person name="Wu L."/>
            <person name="Ma J."/>
        </authorList>
    </citation>
    <scope>NUCLEOTIDE SEQUENCE [LARGE SCALE GENOMIC DNA]</scope>
    <source>
        <strain evidence="3">JCM 14330</strain>
    </source>
</reference>
<comment type="caution">
    <text evidence="2">The sequence shown here is derived from an EMBL/GenBank/DDBJ whole genome shotgun (WGS) entry which is preliminary data.</text>
</comment>
<keyword evidence="3" id="KW-1185">Reference proteome</keyword>
<organism evidence="2 3">
    <name type="scientific">Pigmentiphaga daeguensis</name>
    <dbReference type="NCBI Taxonomy" id="414049"/>
    <lineage>
        <taxon>Bacteria</taxon>
        <taxon>Pseudomonadati</taxon>
        <taxon>Pseudomonadota</taxon>
        <taxon>Betaproteobacteria</taxon>
        <taxon>Burkholderiales</taxon>
        <taxon>Alcaligenaceae</taxon>
        <taxon>Pigmentiphaga</taxon>
    </lineage>
</organism>
<keyword evidence="1" id="KW-0812">Transmembrane</keyword>
<evidence type="ECO:0000313" key="3">
    <source>
        <dbReference type="Proteomes" id="UP001501706"/>
    </source>
</evidence>
<protein>
    <submittedName>
        <fullName evidence="2">Uncharacterized protein</fullName>
    </submittedName>
</protein>
<accession>A0ABP3LFG1</accession>
<keyword evidence="1" id="KW-0472">Membrane</keyword>
<dbReference type="Proteomes" id="UP001501706">
    <property type="component" value="Unassembled WGS sequence"/>
</dbReference>
<feature type="transmembrane region" description="Helical" evidence="1">
    <location>
        <begin position="90"/>
        <end position="110"/>
    </location>
</feature>
<dbReference type="EMBL" id="BAAAEN010000004">
    <property type="protein sequence ID" value="GAA0499380.1"/>
    <property type="molecule type" value="Genomic_DNA"/>
</dbReference>
<evidence type="ECO:0000256" key="1">
    <source>
        <dbReference type="SAM" id="Phobius"/>
    </source>
</evidence>
<sequence length="159" mass="17104">MSPSRYAAAPEKAGTRLGAARRRVPGENRKLYFSHLALGVNVVKVFVGRDLSWGALAGALGLMFLVSSALRGPLPEGPFSERVPVLAQYAGSFLAAALMGGFIVLVMWGFRRFRSQRYETPRRDLALAILLMAIVTFRPAHAEVAAPVAPAAGVEHYAP</sequence>
<name>A0ABP3LFG1_9BURK</name>
<proteinExistence type="predicted"/>